<dbReference type="Gene3D" id="1.10.630.10">
    <property type="entry name" value="Cytochrome P450"/>
    <property type="match status" value="1"/>
</dbReference>
<evidence type="ECO:0008006" key="7">
    <source>
        <dbReference type="Google" id="ProtNLM"/>
    </source>
</evidence>
<dbReference type="PRINTS" id="PR00385">
    <property type="entry name" value="P450"/>
</dbReference>
<evidence type="ECO:0000256" key="4">
    <source>
        <dbReference type="SAM" id="Phobius"/>
    </source>
</evidence>
<dbReference type="OrthoDB" id="1470350at2759"/>
<evidence type="ECO:0000256" key="1">
    <source>
        <dbReference type="ARBA" id="ARBA00010617"/>
    </source>
</evidence>
<dbReference type="EnsemblMetazoa" id="XM_038217670.1">
    <property type="protein sequence ID" value="XP_038073598.1"/>
    <property type="gene ID" value="LOC119741774"/>
</dbReference>
<keyword evidence="2 3" id="KW-0408">Iron</keyword>
<evidence type="ECO:0000313" key="5">
    <source>
        <dbReference type="EnsemblMetazoa" id="XP_038073598.1"/>
    </source>
</evidence>
<comment type="cofactor">
    <cofactor evidence="2">
        <name>heme</name>
        <dbReference type="ChEBI" id="CHEBI:30413"/>
    </cofactor>
</comment>
<dbReference type="AlphaFoldDB" id="A0A914BBJ5"/>
<dbReference type="PROSITE" id="PS00086">
    <property type="entry name" value="CYTOCHROME_P450"/>
    <property type="match status" value="1"/>
</dbReference>
<feature type="transmembrane region" description="Helical" evidence="4">
    <location>
        <begin position="6"/>
        <end position="35"/>
    </location>
</feature>
<dbReference type="GO" id="GO:0020037">
    <property type="term" value="F:heme binding"/>
    <property type="evidence" value="ECO:0007669"/>
    <property type="project" value="InterPro"/>
</dbReference>
<dbReference type="GeneID" id="119741774"/>
<sequence length="523" mass="60343">MAEASILYRITVFLAALVPAVFLIGFVGFVLYLFYQHKRFAHFPGPPRSDFFTGHVRQMIDRINTGSSLAEYLTDQMRVYGQVYHLFMFHKPVVVVLEPNFLKEVMHSTTHTKPPEEASTFWYVFGQRFLYHGLLTETDIPKYLKRRALFSPAFHRSYLMNLMGSFNESTDILINKLAEKADGKTTVYMLDELNQVTLDVIAKVAFGLHLNKTADSGFSFTTAVKTSLEGVMATFLQPWIKYSFLPSHRQFRQKVRDSIHHLRETGRKCVQGRLEAKKRGEKLPNDILTYILDASNDLQADADFRMEEMLDEFVTFFLAGQEETTNLMAFMLHELGHHPEIMHRVVTEVNAVLGDRDYVEYADLAKFEYLSQVIKETLRLWPPAFGTNRLMASDVTVQGLKIPAGTVVWLNTYVMGRMESHFKNPLVFDPDRFHKSGSEDRPLYAYFPFSMGTRSCLGQPFALIEARLIVARLLHKFEFKLCPGQPRGDIVQHASLQLRDRCMNYLHLSNIRIFPACYYVCWT</sequence>
<evidence type="ECO:0000256" key="2">
    <source>
        <dbReference type="PIRSR" id="PIRSR602401-1"/>
    </source>
</evidence>
<dbReference type="RefSeq" id="XP_038073598.1">
    <property type="nucleotide sequence ID" value="XM_038217670.1"/>
</dbReference>
<dbReference type="GO" id="GO:0033781">
    <property type="term" value="F:cholesterol 24-hydroxylase activity"/>
    <property type="evidence" value="ECO:0007669"/>
    <property type="project" value="InterPro"/>
</dbReference>
<dbReference type="PANTHER" id="PTHR24293:SF0">
    <property type="entry name" value="CYP46A1 PROTEIN-RELATED"/>
    <property type="match status" value="1"/>
</dbReference>
<dbReference type="InterPro" id="IPR001128">
    <property type="entry name" value="Cyt_P450"/>
</dbReference>
<keyword evidence="4" id="KW-0472">Membrane</keyword>
<keyword evidence="4" id="KW-0812">Transmembrane</keyword>
<organism evidence="5 6">
    <name type="scientific">Patiria miniata</name>
    <name type="common">Bat star</name>
    <name type="synonym">Asterina miniata</name>
    <dbReference type="NCBI Taxonomy" id="46514"/>
    <lineage>
        <taxon>Eukaryota</taxon>
        <taxon>Metazoa</taxon>
        <taxon>Echinodermata</taxon>
        <taxon>Eleutherozoa</taxon>
        <taxon>Asterozoa</taxon>
        <taxon>Asteroidea</taxon>
        <taxon>Valvatacea</taxon>
        <taxon>Valvatida</taxon>
        <taxon>Asterinidae</taxon>
        <taxon>Patiria</taxon>
    </lineage>
</organism>
<dbReference type="Proteomes" id="UP000887568">
    <property type="component" value="Unplaced"/>
</dbReference>
<dbReference type="InterPro" id="IPR017972">
    <property type="entry name" value="Cyt_P450_CS"/>
</dbReference>
<proteinExistence type="inferred from homology"/>
<keyword evidence="4" id="KW-1133">Transmembrane helix</keyword>
<evidence type="ECO:0000256" key="3">
    <source>
        <dbReference type="RuleBase" id="RU000461"/>
    </source>
</evidence>
<feature type="binding site" description="axial binding residue" evidence="2">
    <location>
        <position position="456"/>
    </location>
    <ligand>
        <name>heme</name>
        <dbReference type="ChEBI" id="CHEBI:30413"/>
    </ligand>
    <ligandPart>
        <name>Fe</name>
        <dbReference type="ChEBI" id="CHEBI:18248"/>
    </ligandPart>
</feature>
<keyword evidence="2 3" id="KW-0479">Metal-binding</keyword>
<dbReference type="PANTHER" id="PTHR24293">
    <property type="entry name" value="CYTOCHROME P450 FAMILY 46 SUBFAMILY A"/>
    <property type="match status" value="1"/>
</dbReference>
<dbReference type="CDD" id="cd20613">
    <property type="entry name" value="CYP46A1-like"/>
    <property type="match status" value="1"/>
</dbReference>
<keyword evidence="3" id="KW-0503">Monooxygenase</keyword>
<comment type="similarity">
    <text evidence="1 3">Belongs to the cytochrome P450 family.</text>
</comment>
<dbReference type="Pfam" id="PF00067">
    <property type="entry name" value="p450"/>
    <property type="match status" value="1"/>
</dbReference>
<dbReference type="SUPFAM" id="SSF48264">
    <property type="entry name" value="Cytochrome P450"/>
    <property type="match status" value="1"/>
</dbReference>
<dbReference type="InterPro" id="IPR039983">
    <property type="entry name" value="CYP46A1"/>
</dbReference>
<dbReference type="InterPro" id="IPR036396">
    <property type="entry name" value="Cyt_P450_sf"/>
</dbReference>
<dbReference type="InterPro" id="IPR002401">
    <property type="entry name" value="Cyt_P450_E_grp-I"/>
</dbReference>
<keyword evidence="3" id="KW-0560">Oxidoreductase</keyword>
<dbReference type="GO" id="GO:0006707">
    <property type="term" value="P:cholesterol catabolic process"/>
    <property type="evidence" value="ECO:0007669"/>
    <property type="project" value="InterPro"/>
</dbReference>
<reference evidence="5" key="1">
    <citation type="submission" date="2022-11" db="UniProtKB">
        <authorList>
            <consortium name="EnsemblMetazoa"/>
        </authorList>
    </citation>
    <scope>IDENTIFICATION</scope>
</reference>
<dbReference type="GO" id="GO:0005506">
    <property type="term" value="F:iron ion binding"/>
    <property type="evidence" value="ECO:0007669"/>
    <property type="project" value="InterPro"/>
</dbReference>
<name>A0A914BBJ5_PATMI</name>
<dbReference type="PRINTS" id="PR00463">
    <property type="entry name" value="EP450I"/>
</dbReference>
<dbReference type="OMA" id="LRWAWRI"/>
<evidence type="ECO:0000313" key="6">
    <source>
        <dbReference type="Proteomes" id="UP000887568"/>
    </source>
</evidence>
<accession>A0A914BBJ5</accession>
<keyword evidence="6" id="KW-1185">Reference proteome</keyword>
<keyword evidence="2 3" id="KW-0349">Heme</keyword>
<protein>
    <recommendedName>
        <fullName evidence="7">Cytochrome P450</fullName>
    </recommendedName>
</protein>